<dbReference type="Pfam" id="PF14574">
    <property type="entry name" value="RACo_C_ter"/>
    <property type="match status" value="1"/>
</dbReference>
<dbReference type="InterPro" id="IPR052911">
    <property type="entry name" value="Corrinoid_activation_enz"/>
</dbReference>
<dbReference type="PROSITE" id="PS51085">
    <property type="entry name" value="2FE2S_FER_2"/>
    <property type="match status" value="1"/>
</dbReference>
<dbReference type="AlphaFoldDB" id="A0A9X3FED3"/>
<dbReference type="InterPro" id="IPR027980">
    <property type="entry name" value="RACo_C"/>
</dbReference>
<dbReference type="CDD" id="cd00207">
    <property type="entry name" value="fer2"/>
    <property type="match status" value="1"/>
</dbReference>
<dbReference type="InterPro" id="IPR041414">
    <property type="entry name" value="Raco-like_middle"/>
</dbReference>
<evidence type="ECO:0000313" key="3">
    <source>
        <dbReference type="Proteomes" id="UP001145087"/>
    </source>
</evidence>
<sequence length="496" mass="53665">MSKTVKITLHPLGKTIKVNRATPLIDVLHEFGVEFPCGGKGTCGACKIKLLDGELAIDANQQKRLHKLKLGDNWRLACFCKAESDITLEISQFEHIILADNTPFDFNPQHGFGIAVDLGTTTVVVQLINLENGHILDSVSDVNPQAKYGGDLIARIQFCLDGKQNELQHLIRTKIAAMIDSMLHKYRLEVSKVALVGNTVMQHIFCGLNVQPLSFYPFESNELGVKTFTAKDLNWNLPNAAKIKFHSSIGSFVGSDILAGIAATKMAEQKAFSILIDLGTNGEIVVGNCDKIVCASTAAGPAFEGAKIQQGMRATTGAISSVEMENGKLKSHVIGNVKAKGICGSGLIDVMAILLDQQQIGMFGEINSGAENIPLSPKVTLTQQDIREFQLAKAAIAAGTQMLLNQLGISMSDVAHVFIAGGFGNFLNTKNVIRTGLIEAVEEKIYKLGNTALIGAKMFLFENMEFTQAILGKTTHINLEGDGSFQDIYIEKMMLV</sequence>
<evidence type="ECO:0000313" key="2">
    <source>
        <dbReference type="EMBL" id="MCY1721133.1"/>
    </source>
</evidence>
<dbReference type="Pfam" id="PF00111">
    <property type="entry name" value="Fer2"/>
    <property type="match status" value="1"/>
</dbReference>
<comment type="caution">
    <text evidence="2">The sequence shown here is derived from an EMBL/GenBank/DDBJ whole genome shotgun (WGS) entry which is preliminary data.</text>
</comment>
<dbReference type="PANTHER" id="PTHR42895">
    <property type="entry name" value="IRON-SULFUR CLUSTER-BINDING PROTEIN-RELATED"/>
    <property type="match status" value="1"/>
</dbReference>
<organism evidence="2 3">
    <name type="scientific">Draconibacterium aestuarii</name>
    <dbReference type="NCBI Taxonomy" id="2998507"/>
    <lineage>
        <taxon>Bacteria</taxon>
        <taxon>Pseudomonadati</taxon>
        <taxon>Bacteroidota</taxon>
        <taxon>Bacteroidia</taxon>
        <taxon>Marinilabiliales</taxon>
        <taxon>Prolixibacteraceae</taxon>
        <taxon>Draconibacterium</taxon>
    </lineage>
</organism>
<reference evidence="2" key="1">
    <citation type="submission" date="2022-11" db="EMBL/GenBank/DDBJ databases">
        <title>Marilongibacter aestuarii gen. nov., sp. nov., isolated from tidal flat sediment.</title>
        <authorList>
            <person name="Jiayan W."/>
        </authorList>
    </citation>
    <scope>NUCLEOTIDE SEQUENCE</scope>
    <source>
        <strain evidence="2">Z1-6</strain>
    </source>
</reference>
<dbReference type="PANTHER" id="PTHR42895:SF1">
    <property type="entry name" value="IRON-SULFUR CLUSTER PROTEIN"/>
    <property type="match status" value="1"/>
</dbReference>
<dbReference type="Gene3D" id="3.30.420.480">
    <property type="entry name" value="Domain of unknown function (DUF4445)"/>
    <property type="match status" value="1"/>
</dbReference>
<dbReference type="InterPro" id="IPR042259">
    <property type="entry name" value="Raco-like_middle_sf"/>
</dbReference>
<dbReference type="InterPro" id="IPR001041">
    <property type="entry name" value="2Fe-2S_ferredoxin-type"/>
</dbReference>
<name>A0A9X3FED3_9BACT</name>
<keyword evidence="3" id="KW-1185">Reference proteome</keyword>
<proteinExistence type="predicted"/>
<dbReference type="Pfam" id="PF17651">
    <property type="entry name" value="Raco_middle"/>
    <property type="match status" value="1"/>
</dbReference>
<dbReference type="Proteomes" id="UP001145087">
    <property type="component" value="Unassembled WGS sequence"/>
</dbReference>
<protein>
    <submittedName>
        <fullName evidence="2">ASKHA domain-containing protein</fullName>
    </submittedName>
</protein>
<dbReference type="InterPro" id="IPR043129">
    <property type="entry name" value="ATPase_NBD"/>
</dbReference>
<accession>A0A9X3FED3</accession>
<gene>
    <name evidence="2" type="ORF">OU798_12315</name>
</gene>
<dbReference type="InterPro" id="IPR012675">
    <property type="entry name" value="Beta-grasp_dom_sf"/>
</dbReference>
<dbReference type="SUPFAM" id="SSF54292">
    <property type="entry name" value="2Fe-2S ferredoxin-like"/>
    <property type="match status" value="1"/>
</dbReference>
<dbReference type="GO" id="GO:0051536">
    <property type="term" value="F:iron-sulfur cluster binding"/>
    <property type="evidence" value="ECO:0007669"/>
    <property type="project" value="InterPro"/>
</dbReference>
<dbReference type="Gene3D" id="3.10.20.30">
    <property type="match status" value="1"/>
</dbReference>
<dbReference type="EMBL" id="JAPOHD010000027">
    <property type="protein sequence ID" value="MCY1721133.1"/>
    <property type="molecule type" value="Genomic_DNA"/>
</dbReference>
<dbReference type="SUPFAM" id="SSF53067">
    <property type="entry name" value="Actin-like ATPase domain"/>
    <property type="match status" value="1"/>
</dbReference>
<dbReference type="InterPro" id="IPR036010">
    <property type="entry name" value="2Fe-2S_ferredoxin-like_sf"/>
</dbReference>
<dbReference type="RefSeq" id="WP_343333466.1">
    <property type="nucleotide sequence ID" value="NZ_JAPOHD010000027.1"/>
</dbReference>
<evidence type="ECO:0000259" key="1">
    <source>
        <dbReference type="PROSITE" id="PS51085"/>
    </source>
</evidence>
<feature type="domain" description="2Fe-2S ferredoxin-type" evidence="1">
    <location>
        <begin position="3"/>
        <end position="94"/>
    </location>
</feature>